<keyword evidence="1" id="KW-0732">Signal</keyword>
<dbReference type="RefSeq" id="WP_157692603.1">
    <property type="nucleotide sequence ID" value="NZ_CP018191.1"/>
</dbReference>
<reference evidence="3" key="1">
    <citation type="submission" date="2016-11" db="EMBL/GenBank/DDBJ databases">
        <title>Comparative genomic and phenotypic analysis of Granulibacter bethesdensis clinical isolates from patients with chronic granulomatous disease.</title>
        <authorList>
            <person name="Zarember K.A."/>
            <person name="Porcella S.F."/>
            <person name="Chu J."/>
            <person name="Ding L."/>
            <person name="Dahlstrom E."/>
            <person name="Barbian K."/>
            <person name="Martens C."/>
            <person name="Sykora L."/>
            <person name="Kramer S."/>
            <person name="Pettinato A.M."/>
            <person name="Hong H."/>
            <person name="Wald G."/>
            <person name="Berg L.J."/>
            <person name="Rogge L.S."/>
            <person name="Greenberg D.E."/>
            <person name="Falcone E.L."/>
            <person name="Neves J.F."/>
            <person name="Simoes M.J."/>
            <person name="Casal M."/>
            <person name="Rodriguez-Lopez F.C."/>
            <person name="Zelazny A."/>
            <person name="Gallin J.I."/>
            <person name="Holland S.M."/>
        </authorList>
    </citation>
    <scope>NUCLEOTIDE SEQUENCE [LARGE SCALE GENOMIC DNA]</scope>
    <source>
        <strain evidence="3">NIH9.1</strain>
    </source>
</reference>
<accession>A0AAC9P9F3</accession>
<dbReference type="AlphaFoldDB" id="A0AAC9P9F3"/>
<evidence type="ECO:0000313" key="3">
    <source>
        <dbReference type="Proteomes" id="UP000182373"/>
    </source>
</evidence>
<sequence length="151" mass="16727">MHLSRKMLHPFARLAAVAVAISGFLPVKQAQAATDNYRPRCADYSAAVGEVVNSRRIEAMVARNHISSRKIGWFETIDDAFRTLESNAAAKGLPTAELPDSTPHKIERARTVYRVCQKAPGMMFSDAVTKAWMAVREAQNLPVRPELHAAR</sequence>
<proteinExistence type="predicted"/>
<feature type="signal peptide" evidence="1">
    <location>
        <begin position="1"/>
        <end position="32"/>
    </location>
</feature>
<protein>
    <submittedName>
        <fullName evidence="2">Secreted protein</fullName>
    </submittedName>
</protein>
<organism evidence="2 3">
    <name type="scientific">Granulibacter bethesdensis</name>
    <dbReference type="NCBI Taxonomy" id="364410"/>
    <lineage>
        <taxon>Bacteria</taxon>
        <taxon>Pseudomonadati</taxon>
        <taxon>Pseudomonadota</taxon>
        <taxon>Alphaproteobacteria</taxon>
        <taxon>Acetobacterales</taxon>
        <taxon>Acetobacteraceae</taxon>
        <taxon>Granulibacter</taxon>
    </lineage>
</organism>
<evidence type="ECO:0000256" key="1">
    <source>
        <dbReference type="SAM" id="SignalP"/>
    </source>
</evidence>
<gene>
    <name evidence="2" type="ORF">GbCGDNIH9_1648</name>
</gene>
<feature type="chain" id="PRO_5042080328" evidence="1">
    <location>
        <begin position="33"/>
        <end position="151"/>
    </location>
</feature>
<name>A0AAC9P9F3_9PROT</name>
<dbReference type="Proteomes" id="UP000182373">
    <property type="component" value="Chromosome"/>
</dbReference>
<evidence type="ECO:0000313" key="2">
    <source>
        <dbReference type="EMBL" id="APH54949.1"/>
    </source>
</evidence>
<dbReference type="EMBL" id="CP018191">
    <property type="protein sequence ID" value="APH54949.1"/>
    <property type="molecule type" value="Genomic_DNA"/>
</dbReference>